<keyword evidence="1" id="KW-1277">Toxin-antitoxin system</keyword>
<dbReference type="OrthoDB" id="1098070at2"/>
<sequence length="102" mass="11860">MARRIIWTLIARKELKEILAYWKERNRSNVYSKKLKAAIAFTVTEVAINPKIGSKTASPNVRKKVLKDYIIAYEEIKSGILILSVWDTRQNPEKLKSRLSEK</sequence>
<proteinExistence type="predicted"/>
<gene>
    <name evidence="2" type="ORF">DN068_04465</name>
</gene>
<evidence type="ECO:0000313" key="2">
    <source>
        <dbReference type="EMBL" id="PZF74268.1"/>
    </source>
</evidence>
<accession>A0A2W2B2K7</accession>
<organism evidence="2 3">
    <name type="scientific">Taibaiella soli</name>
    <dbReference type="NCBI Taxonomy" id="1649169"/>
    <lineage>
        <taxon>Bacteria</taxon>
        <taxon>Pseudomonadati</taxon>
        <taxon>Bacteroidota</taxon>
        <taxon>Chitinophagia</taxon>
        <taxon>Chitinophagales</taxon>
        <taxon>Chitinophagaceae</taxon>
        <taxon>Taibaiella</taxon>
    </lineage>
</organism>
<name>A0A2W2B2K7_9BACT</name>
<comment type="caution">
    <text evidence="2">The sequence shown here is derived from an EMBL/GenBank/DDBJ whole genome shotgun (WGS) entry which is preliminary data.</text>
</comment>
<dbReference type="Gene3D" id="3.30.2310.20">
    <property type="entry name" value="RelE-like"/>
    <property type="match status" value="1"/>
</dbReference>
<dbReference type="InterPro" id="IPR007712">
    <property type="entry name" value="RelE/ParE_toxin"/>
</dbReference>
<dbReference type="Pfam" id="PF05016">
    <property type="entry name" value="ParE_toxin"/>
    <property type="match status" value="1"/>
</dbReference>
<dbReference type="EMBL" id="QKTW01000006">
    <property type="protein sequence ID" value="PZF74268.1"/>
    <property type="molecule type" value="Genomic_DNA"/>
</dbReference>
<protein>
    <submittedName>
        <fullName evidence="2">Type II toxin-antitoxin system RelE/ParE family toxin</fullName>
    </submittedName>
</protein>
<dbReference type="RefSeq" id="WP_110997684.1">
    <property type="nucleotide sequence ID" value="NZ_QKTW01000006.1"/>
</dbReference>
<dbReference type="AlphaFoldDB" id="A0A2W2B2K7"/>
<evidence type="ECO:0000256" key="1">
    <source>
        <dbReference type="ARBA" id="ARBA00022649"/>
    </source>
</evidence>
<keyword evidence="3" id="KW-1185">Reference proteome</keyword>
<evidence type="ECO:0000313" key="3">
    <source>
        <dbReference type="Proteomes" id="UP000248745"/>
    </source>
</evidence>
<dbReference type="Proteomes" id="UP000248745">
    <property type="component" value="Unassembled WGS sequence"/>
</dbReference>
<reference evidence="2 3" key="1">
    <citation type="submission" date="2018-06" db="EMBL/GenBank/DDBJ databases">
        <title>Mucibacter soli gen. nov., sp. nov., a new member of the family Chitinophagaceae producing mucin.</title>
        <authorList>
            <person name="Kim M.-K."/>
            <person name="Park S."/>
            <person name="Kim T.-S."/>
            <person name="Joung Y."/>
            <person name="Han J.-H."/>
            <person name="Kim S.B."/>
        </authorList>
    </citation>
    <scope>NUCLEOTIDE SEQUENCE [LARGE SCALE GENOMIC DNA]</scope>
    <source>
        <strain evidence="2 3">R1-15</strain>
    </source>
</reference>
<dbReference type="InterPro" id="IPR035093">
    <property type="entry name" value="RelE/ParE_toxin_dom_sf"/>
</dbReference>